<evidence type="ECO:0000313" key="4">
    <source>
        <dbReference type="Proteomes" id="UP000471648"/>
    </source>
</evidence>
<evidence type="ECO:0008006" key="6">
    <source>
        <dbReference type="Google" id="ProtNLM"/>
    </source>
</evidence>
<organism evidence="3 4">
    <name type="scientific">Streptomyces microflavus</name>
    <name type="common">Streptomyces lipmanii</name>
    <dbReference type="NCBI Taxonomy" id="1919"/>
    <lineage>
        <taxon>Bacteria</taxon>
        <taxon>Bacillati</taxon>
        <taxon>Actinomycetota</taxon>
        <taxon>Actinomycetes</taxon>
        <taxon>Kitasatosporales</taxon>
        <taxon>Streptomycetaceae</taxon>
        <taxon>Streptomyces</taxon>
    </lineage>
</organism>
<gene>
    <name evidence="2" type="ORF">ABR748_11450</name>
    <name evidence="3" type="ORF">G3I39_38755</name>
</gene>
<reference evidence="2 5" key="2">
    <citation type="submission" date="2024-01" db="EMBL/GenBank/DDBJ databases">
        <title>Metagenomic exploration of the rhizosphere soil microbial community and their significance in facilitating the development of wild simulated ginseng.</title>
        <authorList>
            <person name="Huang J."/>
        </authorList>
    </citation>
    <scope>NUCLEOTIDE SEQUENCE [LARGE SCALE GENOMIC DNA]</scope>
    <source>
        <strain evidence="2 5">WY141</strain>
    </source>
</reference>
<comment type="caution">
    <text evidence="3">The sequence shown here is derived from an EMBL/GenBank/DDBJ whole genome shotgun (WGS) entry which is preliminary data.</text>
</comment>
<protein>
    <recommendedName>
        <fullName evidence="6">DUF2489 domain-containing protein</fullName>
    </recommendedName>
</protein>
<dbReference type="EMBL" id="JAAGME010001638">
    <property type="protein sequence ID" value="NEB72974.1"/>
    <property type="molecule type" value="Genomic_DNA"/>
</dbReference>
<accession>A0A6N9VJD6</accession>
<reference evidence="3 4" key="1">
    <citation type="submission" date="2020-01" db="EMBL/GenBank/DDBJ databases">
        <title>Insect and environment-associated Actinomycetes.</title>
        <authorList>
            <person name="Currrie C."/>
            <person name="Chevrette M."/>
            <person name="Carlson C."/>
            <person name="Stubbendieck R."/>
            <person name="Wendt-Pienkowski E."/>
        </authorList>
    </citation>
    <scope>NUCLEOTIDE SEQUENCE [LARGE SCALE GENOMIC DNA]</scope>
    <source>
        <strain evidence="3 4">SID14438</strain>
    </source>
</reference>
<dbReference type="Proteomes" id="UP001456562">
    <property type="component" value="Unassembled WGS sequence"/>
</dbReference>
<keyword evidence="1" id="KW-0812">Transmembrane</keyword>
<evidence type="ECO:0000313" key="3">
    <source>
        <dbReference type="EMBL" id="NEB72974.1"/>
    </source>
</evidence>
<evidence type="ECO:0000313" key="2">
    <source>
        <dbReference type="EMBL" id="MER0424828.1"/>
    </source>
</evidence>
<sequence length="154" mass="17209">MTWLPLLGTLVGAAIALGSSLLVERRRERKEERVERRKAKQEMYARYLAVHAEARAQLRVLSLAAELTDEERGCRAFTAYAGCYASRYELEVLAPRPVLTAARDFDRRARELRDLVIEGTHVAPRAGGHMQEYLDAMKGVHAAMRGDLGADGVE</sequence>
<keyword evidence="1" id="KW-1133">Transmembrane helix</keyword>
<name>A0A6N9VJD6_STRMI</name>
<dbReference type="EMBL" id="JBEJUE010000007">
    <property type="protein sequence ID" value="MER0424828.1"/>
    <property type="molecule type" value="Genomic_DNA"/>
</dbReference>
<feature type="transmembrane region" description="Helical" evidence="1">
    <location>
        <begin position="6"/>
        <end position="23"/>
    </location>
</feature>
<dbReference type="AlphaFoldDB" id="A0A6N9VJD6"/>
<keyword evidence="5" id="KW-1185">Reference proteome</keyword>
<keyword evidence="1" id="KW-0472">Membrane</keyword>
<dbReference type="Proteomes" id="UP000471648">
    <property type="component" value="Unassembled WGS sequence"/>
</dbReference>
<evidence type="ECO:0000313" key="5">
    <source>
        <dbReference type="Proteomes" id="UP001456562"/>
    </source>
</evidence>
<evidence type="ECO:0000256" key="1">
    <source>
        <dbReference type="SAM" id="Phobius"/>
    </source>
</evidence>
<proteinExistence type="predicted"/>
<dbReference type="RefSeq" id="WP_164359192.1">
    <property type="nucleotide sequence ID" value="NZ_CP109550.1"/>
</dbReference>